<evidence type="ECO:0000313" key="1">
    <source>
        <dbReference type="EMBL" id="GFZ26511.1"/>
    </source>
</evidence>
<proteinExistence type="predicted"/>
<accession>A0A916QJV9</accession>
<sequence>MNDELDFARIQEQVASFAITPAGKNKLLNCKVSANFAKTTQLLEETEQAKDLLDTGQHMPFVGSEDLEGLRKKGGQRSSVRHNWPMWVRKNAVISSSNRAVAPSAPIWLDHWLLVRNSRFEERKHLLAGKYFHGNDYYLSWSDYPS</sequence>
<name>A0A916QJV9_9LACO</name>
<gene>
    <name evidence="1" type="ORF">LCB40_03910</name>
</gene>
<reference evidence="1" key="1">
    <citation type="submission" date="2020-08" db="EMBL/GenBank/DDBJ databases">
        <title>Taxonomic study for Lactobacillus species isolated from hardwood bark.</title>
        <authorList>
            <person name="Tohno M."/>
            <person name="Tanizawa Y."/>
        </authorList>
    </citation>
    <scope>NUCLEOTIDE SEQUENCE</scope>
    <source>
        <strain evidence="1">B40</strain>
    </source>
</reference>
<dbReference type="Proteomes" id="UP000677218">
    <property type="component" value="Unassembled WGS sequence"/>
</dbReference>
<protein>
    <submittedName>
        <fullName evidence="1">Uncharacterized protein</fullName>
    </submittedName>
</protein>
<evidence type="ECO:0000313" key="2">
    <source>
        <dbReference type="Proteomes" id="UP000677218"/>
    </source>
</evidence>
<organism evidence="1 2">
    <name type="scientific">Lactobacillus corticis</name>
    <dbReference type="NCBI Taxonomy" id="2201249"/>
    <lineage>
        <taxon>Bacteria</taxon>
        <taxon>Bacillati</taxon>
        <taxon>Bacillota</taxon>
        <taxon>Bacilli</taxon>
        <taxon>Lactobacillales</taxon>
        <taxon>Lactobacillaceae</taxon>
        <taxon>Lactobacillus</taxon>
    </lineage>
</organism>
<comment type="caution">
    <text evidence="1">The sequence shown here is derived from an EMBL/GenBank/DDBJ whole genome shotgun (WGS) entry which is preliminary data.</text>
</comment>
<keyword evidence="2" id="KW-1185">Reference proteome</keyword>
<dbReference type="AlphaFoldDB" id="A0A916QJV9"/>
<dbReference type="EMBL" id="BMAY01000002">
    <property type="protein sequence ID" value="GFZ26511.1"/>
    <property type="molecule type" value="Genomic_DNA"/>
</dbReference>